<dbReference type="SMART" id="SM00213">
    <property type="entry name" value="UBQ"/>
    <property type="match status" value="1"/>
</dbReference>
<comment type="caution">
    <text evidence="2">The sequence shown here is derived from an EMBL/GenBank/DDBJ whole genome shotgun (WGS) entry which is preliminary data.</text>
</comment>
<feature type="domain" description="Ubiquitin-like" evidence="1">
    <location>
        <begin position="66"/>
        <end position="141"/>
    </location>
</feature>
<evidence type="ECO:0000313" key="3">
    <source>
        <dbReference type="Proteomes" id="UP000789901"/>
    </source>
</evidence>
<evidence type="ECO:0000313" key="2">
    <source>
        <dbReference type="EMBL" id="CAG8735793.1"/>
    </source>
</evidence>
<name>A0ABN7V640_GIGMA</name>
<evidence type="ECO:0000259" key="1">
    <source>
        <dbReference type="PROSITE" id="PS50053"/>
    </source>
</evidence>
<dbReference type="SUPFAM" id="SSF54236">
    <property type="entry name" value="Ubiquitin-like"/>
    <property type="match status" value="1"/>
</dbReference>
<feature type="non-terminal residue" evidence="2">
    <location>
        <position position="446"/>
    </location>
</feature>
<dbReference type="PRINTS" id="PR00348">
    <property type="entry name" value="UBIQUITIN"/>
</dbReference>
<dbReference type="PANTHER" id="PTHR36649">
    <property type="entry name" value="UBIQUITIN-LIKE DOMAIN-CONTAINING PROTEIN"/>
    <property type="match status" value="1"/>
</dbReference>
<gene>
    <name evidence="2" type="ORF">GMARGA_LOCUS14843</name>
</gene>
<dbReference type="InterPro" id="IPR029071">
    <property type="entry name" value="Ubiquitin-like_domsf"/>
</dbReference>
<reference evidence="2 3" key="1">
    <citation type="submission" date="2021-06" db="EMBL/GenBank/DDBJ databases">
        <authorList>
            <person name="Kallberg Y."/>
            <person name="Tangrot J."/>
            <person name="Rosling A."/>
        </authorList>
    </citation>
    <scope>NUCLEOTIDE SEQUENCE [LARGE SCALE GENOMIC DNA]</scope>
    <source>
        <strain evidence="2 3">120-4 pot B 10/14</strain>
    </source>
</reference>
<dbReference type="EMBL" id="CAJVQB010010011">
    <property type="protein sequence ID" value="CAG8735793.1"/>
    <property type="molecule type" value="Genomic_DNA"/>
</dbReference>
<sequence>MTDTYDIDFLNAVFTAKEYYERKNSHIQQDGNTYKTVDIYTFHQYTIVNKINKVEENVQLNSYASMQIFIKIFTGKSITLECKENDTIDQVKKKIQDKEGIPSDQQRLIFASIPLEGEKTLFYYGVIKGSTLHLVSNLGGGGKIISYLSTDFLDPRHNYGFSNVDDKDKTFTRGGVDRIALKVTGKYDNGNDEWLGTDINAWPVSYHGTNMYSAKLIAEEEIVYGRGIYSTPDMNVAELYTNEFVYRGDKIQVVIQNRVNPKNLKKISKTKTKIGEYWITENEENIRQYGICFKKINSSSLEKFWQCVEVKAEDYVLKYSVNEINTQREKFFNFLEGSIQQSHVIRKYSSKLQLFLNSFLEDSLSIDEYYKELESLLNDTKINLKSAEILQARIKDIQHDPEKVKSKSKDKFDKSNAKMKTSTLFRNVGFLSRIIGSISGNMGLLI</sequence>
<dbReference type="PANTHER" id="PTHR36649:SF28">
    <property type="entry name" value="UBIQUITIN-LIKE DOMAIN-CONTAINING PROTEIN"/>
    <property type="match status" value="1"/>
</dbReference>
<feature type="non-terminal residue" evidence="2">
    <location>
        <position position="1"/>
    </location>
</feature>
<accession>A0ABN7V640</accession>
<dbReference type="Gene3D" id="3.10.20.90">
    <property type="entry name" value="Phosphatidylinositol 3-kinase Catalytic Subunit, Chain A, domain 1"/>
    <property type="match status" value="1"/>
</dbReference>
<keyword evidence="3" id="KW-1185">Reference proteome</keyword>
<organism evidence="2 3">
    <name type="scientific">Gigaspora margarita</name>
    <dbReference type="NCBI Taxonomy" id="4874"/>
    <lineage>
        <taxon>Eukaryota</taxon>
        <taxon>Fungi</taxon>
        <taxon>Fungi incertae sedis</taxon>
        <taxon>Mucoromycota</taxon>
        <taxon>Glomeromycotina</taxon>
        <taxon>Glomeromycetes</taxon>
        <taxon>Diversisporales</taxon>
        <taxon>Gigasporaceae</taxon>
        <taxon>Gigaspora</taxon>
    </lineage>
</organism>
<dbReference type="Pfam" id="PF00240">
    <property type="entry name" value="ubiquitin"/>
    <property type="match status" value="1"/>
</dbReference>
<dbReference type="InterPro" id="IPR019956">
    <property type="entry name" value="Ubiquitin_dom"/>
</dbReference>
<dbReference type="Proteomes" id="UP000789901">
    <property type="component" value="Unassembled WGS sequence"/>
</dbReference>
<proteinExistence type="predicted"/>
<protein>
    <submittedName>
        <fullName evidence="2">14754_t:CDS:1</fullName>
    </submittedName>
</protein>
<dbReference type="PROSITE" id="PS50053">
    <property type="entry name" value="UBIQUITIN_2"/>
    <property type="match status" value="1"/>
</dbReference>
<dbReference type="InterPro" id="IPR000626">
    <property type="entry name" value="Ubiquitin-like_dom"/>
</dbReference>